<dbReference type="OrthoDB" id="7629596at2"/>
<gene>
    <name evidence="1" type="ORF">D3P04_16565</name>
</gene>
<evidence type="ECO:0000313" key="1">
    <source>
        <dbReference type="EMBL" id="RJE83487.1"/>
    </source>
</evidence>
<dbReference type="GO" id="GO:0043165">
    <property type="term" value="P:Gram-negative-bacterium-type cell outer membrane assembly"/>
    <property type="evidence" value="ECO:0007669"/>
    <property type="project" value="InterPro"/>
</dbReference>
<name>A0A418SRJ9_9RHOB</name>
<dbReference type="Pfam" id="PF04390">
    <property type="entry name" value="LptE"/>
    <property type="match status" value="1"/>
</dbReference>
<dbReference type="InterPro" id="IPR007485">
    <property type="entry name" value="LPS_assembly_LptE"/>
</dbReference>
<proteinExistence type="predicted"/>
<comment type="caution">
    <text evidence="1">The sequence shown here is derived from an EMBL/GenBank/DDBJ whole genome shotgun (WGS) entry which is preliminary data.</text>
</comment>
<accession>A0A418SRJ9</accession>
<reference evidence="2" key="1">
    <citation type="submission" date="2018-09" db="EMBL/GenBank/DDBJ databases">
        <title>Acidovorax cavernicola nov. sp. isolated from Gruta de las Maravillas (Aracena, Spain).</title>
        <authorList>
            <person name="Jurado V."/>
            <person name="Gutierrez-Patricio S."/>
            <person name="Gonzalez-Pimentel J.L."/>
            <person name="Miller A.Z."/>
            <person name="Laiz L."/>
            <person name="Saiz-Jimenez C."/>
        </authorList>
    </citation>
    <scope>NUCLEOTIDE SEQUENCE [LARGE SCALE GENOMIC DNA]</scope>
    <source>
        <strain evidence="2">1011MAR3C25</strain>
    </source>
</reference>
<organism evidence="1 2">
    <name type="scientific">Paracoccus onubensis</name>
    <dbReference type="NCBI Taxonomy" id="1675788"/>
    <lineage>
        <taxon>Bacteria</taxon>
        <taxon>Pseudomonadati</taxon>
        <taxon>Pseudomonadota</taxon>
        <taxon>Alphaproteobacteria</taxon>
        <taxon>Rhodobacterales</taxon>
        <taxon>Paracoccaceae</taxon>
        <taxon>Paracoccus</taxon>
    </lineage>
</organism>
<protein>
    <recommendedName>
        <fullName evidence="3">LPS-assembly lipoprotein</fullName>
    </recommendedName>
</protein>
<dbReference type="GO" id="GO:0019867">
    <property type="term" value="C:outer membrane"/>
    <property type="evidence" value="ECO:0007669"/>
    <property type="project" value="InterPro"/>
</dbReference>
<dbReference type="Gene3D" id="3.30.160.150">
    <property type="entry name" value="Lipoprotein like domain"/>
    <property type="match status" value="1"/>
</dbReference>
<evidence type="ECO:0008006" key="3">
    <source>
        <dbReference type="Google" id="ProtNLM"/>
    </source>
</evidence>
<dbReference type="EMBL" id="QZCG01000011">
    <property type="protein sequence ID" value="RJE83487.1"/>
    <property type="molecule type" value="Genomic_DNA"/>
</dbReference>
<keyword evidence="2" id="KW-1185">Reference proteome</keyword>
<dbReference type="AlphaFoldDB" id="A0A418SRJ9"/>
<dbReference type="Proteomes" id="UP000284202">
    <property type="component" value="Unassembled WGS sequence"/>
</dbReference>
<dbReference type="RefSeq" id="WP_119750855.1">
    <property type="nucleotide sequence ID" value="NZ_QZCG01000011.1"/>
</dbReference>
<sequence length="182" mass="19544">MKTPSPKSTAKPRIGIRVPRNSLPRRTAILGLLALSACGLTPVYGPNGGGKKLFGKIRPRDPQDYQEFAFNRRLAERIGPEGEASYDLDYRISIGVVPQAITTDEITTRYSLNGTVDFALRESSGGATLTSGRVSSFTSYSTTGTTIATLSAERDARERLARMLADHVVTRLLAASASLSAP</sequence>
<evidence type="ECO:0000313" key="2">
    <source>
        <dbReference type="Proteomes" id="UP000284202"/>
    </source>
</evidence>